<dbReference type="EMBL" id="ON189047">
    <property type="protein sequence ID" value="URA07133.1"/>
    <property type="molecule type" value="Genomic_DNA"/>
</dbReference>
<organism evidence="2 3">
    <name type="scientific">Xanthomonas phage Mallos</name>
    <dbReference type="NCBI Taxonomy" id="2939131"/>
    <lineage>
        <taxon>Viruses</taxon>
        <taxon>Duplodnaviria</taxon>
        <taxon>Heunggongvirae</taxon>
        <taxon>Uroviricota</taxon>
        <taxon>Caudoviricetes</taxon>
        <taxon>Mesyanzhinovviridae</taxon>
        <taxon>Bradleyvirinae</taxon>
        <taxon>Mallosvirus</taxon>
        <taxon>Mallosvirus mallos</taxon>
    </lineage>
</organism>
<feature type="region of interest" description="Disordered" evidence="1">
    <location>
        <begin position="1"/>
        <end position="22"/>
    </location>
</feature>
<proteinExistence type="predicted"/>
<dbReference type="Proteomes" id="UP001056460">
    <property type="component" value="Segment"/>
</dbReference>
<accession>A0A9E7E1Q8</accession>
<evidence type="ECO:0000313" key="2">
    <source>
        <dbReference type="EMBL" id="URA07133.1"/>
    </source>
</evidence>
<evidence type="ECO:0000313" key="3">
    <source>
        <dbReference type="Proteomes" id="UP001056460"/>
    </source>
</evidence>
<evidence type="ECO:0000256" key="1">
    <source>
        <dbReference type="SAM" id="MobiDB-lite"/>
    </source>
</evidence>
<keyword evidence="3" id="KW-1185">Reference proteome</keyword>
<gene>
    <name evidence="2" type="ORF">Mallos_BL60025</name>
</gene>
<reference evidence="2" key="1">
    <citation type="journal article" date="2022" name="Viruses">
        <title>Isolation of novel Xanthomonas phages for the plant pathogens X. translucens and X. campestris.</title>
        <authorList>
            <person name="Erdrich S.H."/>
            <person name="Sharma V."/>
            <person name="Schurr U."/>
            <person name="Arsova B."/>
            <person name="Frunzke J."/>
        </authorList>
    </citation>
    <scope>NUCLEOTIDE SEQUENCE</scope>
</reference>
<protein>
    <submittedName>
        <fullName evidence="2">Uncharacterized protein</fullName>
    </submittedName>
</protein>
<name>A0A9E7E1Q8_9CAUD</name>
<sequence>MGGAGSPDDSTPSWHHASVRGQQVRYGRDRACTLWDGYCCVPNST</sequence>